<dbReference type="PANTHER" id="PTHR12526">
    <property type="entry name" value="GLYCOSYLTRANSFERASE"/>
    <property type="match status" value="1"/>
</dbReference>
<protein>
    <submittedName>
        <fullName evidence="1">Glycosyl transferase</fullName>
    </submittedName>
</protein>
<dbReference type="CDD" id="cd03801">
    <property type="entry name" value="GT4_PimA-like"/>
    <property type="match status" value="1"/>
</dbReference>
<dbReference type="EMBL" id="BAMV01000022">
    <property type="protein sequence ID" value="GAN61431.1"/>
    <property type="molecule type" value="Genomic_DNA"/>
</dbReference>
<keyword evidence="4" id="KW-1185">Reference proteome</keyword>
<dbReference type="STRING" id="1231339.Abci_022_007"/>
<dbReference type="Proteomes" id="UP000321891">
    <property type="component" value="Unassembled WGS sequence"/>
</dbReference>
<sequence>MTEPYVVPAHPSVLPGYLDLATRTRIVGWAQPKQGGEPAALQILDNGKPLARIIANQARPDVARAGFGESRCGFDLLIPAPLPVHERHVIQVRRESDGSELNGSPVVIEAAKALDEDLQRLVRQVAQGAQTHTEREDILAFLADVADKLLVAHARTESGQEQRERYNRLARRFGPAFPQKARTLRALIIDENLPMSGRDAGSQAISSHARSLKELGYDVSFVAARDMDPDRSACGRLEQLGLTVWRAPHYACVEDILRRQSGTFDVVYLHRIGVATRYLALARHYQPAATVLYSVADLHHRRMNGQAALEKRPELLALSRSVRLQECTAAWQADGVVTHSPEEEEWLTKAVPQARIACVPWAIPVRSPVNNFEERRDIAFIGNYSHAPNLDAARWFVETILPDLRAHYPALTFWLVGADLPPHLCWPEGVRVMGHVENLDKEVLDRVRLTVAPLRFGAGIKGKVLESFAAGVPCVMTQTAAEGLKLPRALASLATKDDKGLKNCILKLYADPKRCQDISKKLQAYVTKTFSEKSTTEALHAALKMATRKRKIAD</sequence>
<accession>A0A6N3SRS0</accession>
<dbReference type="EMBL" id="BJVU01000025">
    <property type="protein sequence ID" value="GEL60125.1"/>
    <property type="molecule type" value="Genomic_DNA"/>
</dbReference>
<dbReference type="Proteomes" id="UP000032671">
    <property type="component" value="Unassembled WGS sequence"/>
</dbReference>
<dbReference type="SUPFAM" id="SSF53756">
    <property type="entry name" value="UDP-Glycosyltransferase/glycogen phosphorylase"/>
    <property type="match status" value="1"/>
</dbReference>
<dbReference type="PANTHER" id="PTHR12526:SF600">
    <property type="entry name" value="GLYCOSYL TRANSFERASE GROUP 1"/>
    <property type="match status" value="1"/>
</dbReference>
<evidence type="ECO:0000313" key="3">
    <source>
        <dbReference type="Proteomes" id="UP000032671"/>
    </source>
</evidence>
<gene>
    <name evidence="1" type="ORF">Abci_022_007</name>
    <name evidence="2" type="ORF">ACI01nite_27270</name>
</gene>
<evidence type="ECO:0000313" key="2">
    <source>
        <dbReference type="EMBL" id="GEL60125.1"/>
    </source>
</evidence>
<proteinExistence type="predicted"/>
<dbReference type="Gene3D" id="3.40.50.2000">
    <property type="entry name" value="Glycogen Phosphorylase B"/>
    <property type="match status" value="2"/>
</dbReference>
<dbReference type="AlphaFoldDB" id="A0A0D6N7G2"/>
<accession>A0A0D6N7G2</accession>
<reference evidence="1 3" key="1">
    <citation type="submission" date="2012-11" db="EMBL/GenBank/DDBJ databases">
        <title>Whole genome sequence of Acetobacter cibinongensis 4H-1.</title>
        <authorList>
            <person name="Azuma Y."/>
            <person name="Higashiura N."/>
            <person name="Hirakawa H."/>
            <person name="Matsushita K."/>
        </authorList>
    </citation>
    <scope>NUCLEOTIDE SEQUENCE [LARGE SCALE GENOMIC DNA]</scope>
    <source>
        <strain evidence="1 3">4H-1</strain>
    </source>
</reference>
<dbReference type="Pfam" id="PF13692">
    <property type="entry name" value="Glyco_trans_1_4"/>
    <property type="match status" value="1"/>
</dbReference>
<organism evidence="1 3">
    <name type="scientific">Acetobacter cibinongensis</name>
    <dbReference type="NCBI Taxonomy" id="146475"/>
    <lineage>
        <taxon>Bacteria</taxon>
        <taxon>Pseudomonadati</taxon>
        <taxon>Pseudomonadota</taxon>
        <taxon>Alphaproteobacteria</taxon>
        <taxon>Acetobacterales</taxon>
        <taxon>Acetobacteraceae</taxon>
        <taxon>Acetobacter</taxon>
    </lineage>
</organism>
<evidence type="ECO:0000313" key="1">
    <source>
        <dbReference type="EMBL" id="GAN61431.1"/>
    </source>
</evidence>
<keyword evidence="1" id="KW-0808">Transferase</keyword>
<name>A0A0D6N7G2_9PROT</name>
<evidence type="ECO:0000313" key="4">
    <source>
        <dbReference type="Proteomes" id="UP000321891"/>
    </source>
</evidence>
<comment type="caution">
    <text evidence="1">The sequence shown here is derived from an EMBL/GenBank/DDBJ whole genome shotgun (WGS) entry which is preliminary data.</text>
</comment>
<dbReference type="RefSeq" id="WP_048839485.1">
    <property type="nucleotide sequence ID" value="NZ_BAMV01000022.1"/>
</dbReference>
<reference evidence="2 4" key="2">
    <citation type="submission" date="2019-07" db="EMBL/GenBank/DDBJ databases">
        <title>Whole genome shotgun sequence of Acetobacter cibinongensis NBRC 16605.</title>
        <authorList>
            <person name="Hosoyama A."/>
            <person name="Uohara A."/>
            <person name="Ohji S."/>
            <person name="Ichikawa N."/>
        </authorList>
    </citation>
    <scope>NUCLEOTIDE SEQUENCE [LARGE SCALE GENOMIC DNA]</scope>
    <source>
        <strain evidence="2 4">NBRC 16605</strain>
    </source>
</reference>
<dbReference type="GO" id="GO:0016757">
    <property type="term" value="F:glycosyltransferase activity"/>
    <property type="evidence" value="ECO:0007669"/>
    <property type="project" value="TreeGrafter"/>
</dbReference>